<keyword evidence="4" id="KW-0808">Transferase</keyword>
<evidence type="ECO:0000256" key="8">
    <source>
        <dbReference type="ARBA" id="ARBA00029835"/>
    </source>
</evidence>
<evidence type="ECO:0000256" key="4">
    <source>
        <dbReference type="ARBA" id="ARBA00022679"/>
    </source>
</evidence>
<name>A0A8C4QK19_EPTBU</name>
<evidence type="ECO:0000256" key="5">
    <source>
        <dbReference type="ARBA" id="ARBA00022741"/>
    </source>
</evidence>
<dbReference type="InterPro" id="IPR027417">
    <property type="entry name" value="P-loop_NTPase"/>
</dbReference>
<keyword evidence="5" id="KW-0547">Nucleotide-binding</keyword>
<comment type="similarity">
    <text evidence="2">Belongs to the gluconokinase GntK/GntV family.</text>
</comment>
<comment type="pathway">
    <text evidence="1">Carbohydrate acid metabolism; D-gluconate degradation.</text>
</comment>
<protein>
    <recommendedName>
        <fullName evidence="3">gluconokinase</fullName>
        <ecNumber evidence="3">2.7.1.12</ecNumber>
    </recommendedName>
    <alternativeName>
        <fullName evidence="8">Gluconate kinase</fullName>
    </alternativeName>
</protein>
<dbReference type="InterPro" id="IPR006001">
    <property type="entry name" value="Therm_gnt_kin"/>
</dbReference>
<keyword evidence="7" id="KW-0067">ATP-binding</keyword>
<evidence type="ECO:0000256" key="6">
    <source>
        <dbReference type="ARBA" id="ARBA00022777"/>
    </source>
</evidence>
<evidence type="ECO:0000313" key="10">
    <source>
        <dbReference type="Ensembl" id="ENSEBUP00000015813.1"/>
    </source>
</evidence>
<dbReference type="PANTHER" id="PTHR43442">
    <property type="entry name" value="GLUCONOKINASE-RELATED"/>
    <property type="match status" value="1"/>
</dbReference>
<dbReference type="EC" id="2.7.1.12" evidence="3"/>
<evidence type="ECO:0000256" key="7">
    <source>
        <dbReference type="ARBA" id="ARBA00022840"/>
    </source>
</evidence>
<comment type="catalytic activity">
    <reaction evidence="9">
        <text>D-gluconate + ATP = 6-phospho-D-gluconate + ADP + H(+)</text>
        <dbReference type="Rhea" id="RHEA:19433"/>
        <dbReference type="ChEBI" id="CHEBI:15378"/>
        <dbReference type="ChEBI" id="CHEBI:18391"/>
        <dbReference type="ChEBI" id="CHEBI:30616"/>
        <dbReference type="ChEBI" id="CHEBI:58759"/>
        <dbReference type="ChEBI" id="CHEBI:456216"/>
        <dbReference type="EC" id="2.7.1.12"/>
    </reaction>
</comment>
<dbReference type="GO" id="GO:0005975">
    <property type="term" value="P:carbohydrate metabolic process"/>
    <property type="evidence" value="ECO:0007669"/>
    <property type="project" value="InterPro"/>
</dbReference>
<dbReference type="GO" id="GO:0005737">
    <property type="term" value="C:cytoplasm"/>
    <property type="evidence" value="ECO:0007669"/>
    <property type="project" value="TreeGrafter"/>
</dbReference>
<dbReference type="AlphaFoldDB" id="A0A8C4QK19"/>
<evidence type="ECO:0000256" key="2">
    <source>
        <dbReference type="ARBA" id="ARBA00008420"/>
    </source>
</evidence>
<dbReference type="GO" id="GO:0005524">
    <property type="term" value="F:ATP binding"/>
    <property type="evidence" value="ECO:0007669"/>
    <property type="project" value="UniProtKB-KW"/>
</dbReference>
<keyword evidence="6" id="KW-0418">Kinase</keyword>
<organism evidence="10 11">
    <name type="scientific">Eptatretus burgeri</name>
    <name type="common">Inshore hagfish</name>
    <dbReference type="NCBI Taxonomy" id="7764"/>
    <lineage>
        <taxon>Eukaryota</taxon>
        <taxon>Metazoa</taxon>
        <taxon>Chordata</taxon>
        <taxon>Craniata</taxon>
        <taxon>Vertebrata</taxon>
        <taxon>Cyclostomata</taxon>
        <taxon>Myxini</taxon>
        <taxon>Myxiniformes</taxon>
        <taxon>Myxinidae</taxon>
        <taxon>Eptatretinae</taxon>
        <taxon>Eptatretus</taxon>
    </lineage>
</organism>
<dbReference type="UniPathway" id="UPA00792"/>
<accession>A0A8C4QK19</accession>
<proteinExistence type="inferred from homology"/>
<evidence type="ECO:0000256" key="9">
    <source>
        <dbReference type="ARBA" id="ARBA00048090"/>
    </source>
</evidence>
<dbReference type="Gene3D" id="3.40.50.300">
    <property type="entry name" value="P-loop containing nucleotide triphosphate hydrolases"/>
    <property type="match status" value="1"/>
</dbReference>
<evidence type="ECO:0000313" key="11">
    <source>
        <dbReference type="Proteomes" id="UP000694388"/>
    </source>
</evidence>
<reference evidence="10" key="2">
    <citation type="submission" date="2025-09" db="UniProtKB">
        <authorList>
            <consortium name="Ensembl"/>
        </authorList>
    </citation>
    <scope>IDENTIFICATION</scope>
</reference>
<dbReference type="GO" id="GO:0046316">
    <property type="term" value="F:gluconokinase activity"/>
    <property type="evidence" value="ECO:0007669"/>
    <property type="project" value="UniProtKB-EC"/>
</dbReference>
<evidence type="ECO:0000256" key="1">
    <source>
        <dbReference type="ARBA" id="ARBA00004875"/>
    </source>
</evidence>
<dbReference type="PANTHER" id="PTHR43442:SF3">
    <property type="entry name" value="GLUCONOKINASE-RELATED"/>
    <property type="match status" value="1"/>
</dbReference>
<keyword evidence="11" id="KW-1185">Reference proteome</keyword>
<dbReference type="Proteomes" id="UP000694388">
    <property type="component" value="Unplaced"/>
</dbReference>
<dbReference type="GeneTree" id="ENSGT00390000003364"/>
<sequence length="140" mass="15725">MEHCRAEPSANSSRICFLRKYCGNDNVVMACSALQRIYREALTQELQVDSPKAATKAQGGSFNKSNVLFVHLESSFETVARRLGQRQGHFMPTSLIKSQFETLEPPGEDEFHFVVNSDSVFEDIVSEIYTLITKEVTLSS</sequence>
<dbReference type="SUPFAM" id="SSF52540">
    <property type="entry name" value="P-loop containing nucleoside triphosphate hydrolases"/>
    <property type="match status" value="1"/>
</dbReference>
<reference evidence="10" key="1">
    <citation type="submission" date="2025-08" db="UniProtKB">
        <authorList>
            <consortium name="Ensembl"/>
        </authorList>
    </citation>
    <scope>IDENTIFICATION</scope>
</reference>
<evidence type="ECO:0000256" key="3">
    <source>
        <dbReference type="ARBA" id="ARBA00012054"/>
    </source>
</evidence>
<dbReference type="Ensembl" id="ENSEBUT00000016388.1">
    <property type="protein sequence ID" value="ENSEBUP00000015813.1"/>
    <property type="gene ID" value="ENSEBUG00000009950.1"/>
</dbReference>